<dbReference type="Gene3D" id="3.40.50.1820">
    <property type="entry name" value="alpha/beta hydrolase"/>
    <property type="match status" value="1"/>
</dbReference>
<keyword evidence="9" id="KW-0964">Secreted</keyword>
<evidence type="ECO:0000256" key="16">
    <source>
        <dbReference type="ARBA" id="ARBA00030567"/>
    </source>
</evidence>
<feature type="signal peptide" evidence="17">
    <location>
        <begin position="1"/>
        <end position="22"/>
    </location>
</feature>
<dbReference type="GO" id="GO:0006508">
    <property type="term" value="P:proteolysis"/>
    <property type="evidence" value="ECO:0007669"/>
    <property type="project" value="UniProtKB-KW"/>
</dbReference>
<evidence type="ECO:0000256" key="10">
    <source>
        <dbReference type="ARBA" id="ARBA00022554"/>
    </source>
</evidence>
<sequence>MGTISFRKLVGVLPLLAVVGLAINPARKPQQPTGNGDRLLTYNETTPYARHNPSRKSVRWVSSVDDAQYITTNENSDLVLVDIVSEKETTFLPAESKPKNLHAFWIRHDRQAVLAAANFTKQYRHSYLADYFVVDVKSGNNTPIVDDQAGDIQYATMAPAGETIAFVRGNDVYLRDEHGQIHRITDNGSADVFNGVPDWVYEEDVFGNRLALWYSPDAKFIAFLSFNDTGVGTFTIPYYMAGQEKAPSYPQELELRYPKAGTTNPTVELNIVDVETKKLVNVPIDAFSKNDTIVGEVKWVTDKHSALIYRAFNRVQDRDKHILVDVQTMASKTVRERDGTDGWLDNHMAISYVGEAQDSGNNYYIDLSDDSGWTHIYLFPVNGGDPVQLTSGDWEVSTILTVDTSKKLIYFESTKHHSTERHIYSVSYTTLEITPLVNDTVPAVWSASFSPQGKYYILSYNGPDVPYQELYASNNTDTPLRTLTSNDEFYKLISEYNLPNVTYFELQHPDGFSLNVKQQLPPNFDPTKKYPVLFTPYGGPTSQSVTKRFQPLDWSAYIASEPELQYVVYTIDNRGTGYKGRSFRSSVVKHVGNLEAQDQIWAAQELVSRNEFLNPHKVGIWGWSFGGFLAAKVIEADSGAFTFGLSTAPVSDWRFYDSAYTERYMKTPATNADGYNKTAIRNAEGFKKVAGKFALMHGTGDDNVHYQHAAVLADLLVAEGVSPDKFQMVAFTDSDHGISFHGASEWIYKFLTAKLWEEVERKDGSFVHQWSRRGLVLDVPVGEGAEGAVA</sequence>
<feature type="domain" description="Peptidase S9 prolyl oligopeptidase catalytic" evidence="18">
    <location>
        <begin position="563"/>
        <end position="745"/>
    </location>
</feature>
<dbReference type="SUPFAM" id="SSF82171">
    <property type="entry name" value="DPP6 N-terminal domain-like"/>
    <property type="match status" value="1"/>
</dbReference>
<evidence type="ECO:0000256" key="3">
    <source>
        <dbReference type="ARBA" id="ARBA00004576"/>
    </source>
</evidence>
<evidence type="ECO:0000256" key="4">
    <source>
        <dbReference type="ARBA" id="ARBA00004613"/>
    </source>
</evidence>
<evidence type="ECO:0000256" key="5">
    <source>
        <dbReference type="ARBA" id="ARBA00006150"/>
    </source>
</evidence>
<keyword evidence="10" id="KW-0926">Vacuole</keyword>
<keyword evidence="13" id="KW-0378">Hydrolase</keyword>
<keyword evidence="11" id="KW-0645">Protease</keyword>
<dbReference type="InterPro" id="IPR001375">
    <property type="entry name" value="Peptidase_S9_cat"/>
</dbReference>
<dbReference type="GO" id="GO:0004177">
    <property type="term" value="F:aminopeptidase activity"/>
    <property type="evidence" value="ECO:0007669"/>
    <property type="project" value="UniProtKB-KW"/>
</dbReference>
<dbReference type="HOGENOM" id="CLU_006105_0_2_1"/>
<feature type="domain" description="Dipeptidylpeptidase IV N-terminal" evidence="19">
    <location>
        <begin position="108"/>
        <end position="467"/>
    </location>
</feature>
<evidence type="ECO:0000256" key="9">
    <source>
        <dbReference type="ARBA" id="ARBA00022525"/>
    </source>
</evidence>
<dbReference type="PANTHER" id="PTHR11731">
    <property type="entry name" value="PROTEASE FAMILY S9B,C DIPEPTIDYL-PEPTIDASE IV-RELATED"/>
    <property type="match status" value="1"/>
</dbReference>
<comment type="function">
    <text evidence="2">Type IV dipeptidyl-peptidase which removes N-terminal dipeptides sequentially from polypeptides having unsubstituted N-termini provided that the penultimate residue is proline.</text>
</comment>
<dbReference type="VEuPathDB" id="FungiDB:MAN_06700"/>
<comment type="similarity">
    <text evidence="5">Belongs to the peptidase S9B family.</text>
</comment>
<evidence type="ECO:0000259" key="19">
    <source>
        <dbReference type="Pfam" id="PF00930"/>
    </source>
</evidence>
<evidence type="ECO:0000256" key="8">
    <source>
        <dbReference type="ARBA" id="ARBA00022438"/>
    </source>
</evidence>
<dbReference type="GO" id="GO:0005576">
    <property type="term" value="C:extracellular region"/>
    <property type="evidence" value="ECO:0007669"/>
    <property type="project" value="UniProtKB-SubCell"/>
</dbReference>
<name>A0A0B4FFC4_METAF</name>
<accession>A0A0B4FFC4</accession>
<keyword evidence="12 17" id="KW-0732">Signal</keyword>
<evidence type="ECO:0000259" key="18">
    <source>
        <dbReference type="Pfam" id="PF00326"/>
    </source>
</evidence>
<comment type="subcellular location">
    <subcellularLocation>
        <location evidence="4">Secreted</location>
    </subcellularLocation>
    <subcellularLocation>
        <location evidence="3">Vacuole membrane</location>
        <topology evidence="3">Single-pass type II membrane protein</topology>
    </subcellularLocation>
</comment>
<comment type="catalytic activity">
    <reaction evidence="1">
        <text>Release of an N-terminal dipeptide, Xaa-Yaa-|-Zaa-, from a polypeptide, preferentially when Yaa is Pro, provided Zaa is neither Pro nor hydroxyproline.</text>
        <dbReference type="EC" id="3.4.14.5"/>
    </reaction>
</comment>
<evidence type="ECO:0000313" key="20">
    <source>
        <dbReference type="EMBL" id="KID64526.1"/>
    </source>
</evidence>
<dbReference type="GO" id="GO:0005886">
    <property type="term" value="C:plasma membrane"/>
    <property type="evidence" value="ECO:0007669"/>
    <property type="project" value="TreeGrafter"/>
</dbReference>
<proteinExistence type="inferred from homology"/>
<keyword evidence="8" id="KW-0031">Aminopeptidase</keyword>
<dbReference type="EMBL" id="AZNF01000008">
    <property type="protein sequence ID" value="KID64526.1"/>
    <property type="molecule type" value="Genomic_DNA"/>
</dbReference>
<evidence type="ECO:0000256" key="7">
    <source>
        <dbReference type="ARBA" id="ARBA00014118"/>
    </source>
</evidence>
<evidence type="ECO:0000256" key="11">
    <source>
        <dbReference type="ARBA" id="ARBA00022670"/>
    </source>
</evidence>
<dbReference type="Gene3D" id="2.140.10.30">
    <property type="entry name" value="Dipeptidylpeptidase IV, N-terminal domain"/>
    <property type="match status" value="1"/>
</dbReference>
<organism evidence="20 21">
    <name type="scientific">Metarhizium anisopliae (strain ARSEF 549)</name>
    <dbReference type="NCBI Taxonomy" id="3151832"/>
    <lineage>
        <taxon>Eukaryota</taxon>
        <taxon>Fungi</taxon>
        <taxon>Dikarya</taxon>
        <taxon>Ascomycota</taxon>
        <taxon>Pezizomycotina</taxon>
        <taxon>Sordariomycetes</taxon>
        <taxon>Hypocreomycetidae</taxon>
        <taxon>Hypocreales</taxon>
        <taxon>Clavicipitaceae</taxon>
        <taxon>Metarhizium</taxon>
    </lineage>
</organism>
<dbReference type="InterPro" id="IPR029058">
    <property type="entry name" value="AB_hydrolase_fold"/>
</dbReference>
<dbReference type="Proteomes" id="UP000031186">
    <property type="component" value="Unassembled WGS sequence"/>
</dbReference>
<dbReference type="SUPFAM" id="SSF53474">
    <property type="entry name" value="alpha/beta-Hydrolases"/>
    <property type="match status" value="1"/>
</dbReference>
<dbReference type="GO" id="GO:0005774">
    <property type="term" value="C:vacuolar membrane"/>
    <property type="evidence" value="ECO:0007669"/>
    <property type="project" value="UniProtKB-SubCell"/>
</dbReference>
<dbReference type="PANTHER" id="PTHR11731:SF162">
    <property type="entry name" value="DIPEPTIDYL PEPTIDASE 4-RELATED"/>
    <property type="match status" value="1"/>
</dbReference>
<dbReference type="GO" id="GO:0008239">
    <property type="term" value="F:dipeptidyl-peptidase activity"/>
    <property type="evidence" value="ECO:0007669"/>
    <property type="project" value="UniProtKB-EC"/>
</dbReference>
<dbReference type="InterPro" id="IPR002469">
    <property type="entry name" value="Peptidase_S9B_N"/>
</dbReference>
<evidence type="ECO:0000256" key="2">
    <source>
        <dbReference type="ARBA" id="ARBA00002218"/>
    </source>
</evidence>
<evidence type="ECO:0000256" key="1">
    <source>
        <dbReference type="ARBA" id="ARBA00001257"/>
    </source>
</evidence>
<dbReference type="Pfam" id="PF00930">
    <property type="entry name" value="DPPIV_N"/>
    <property type="match status" value="1"/>
</dbReference>
<dbReference type="Pfam" id="PF00326">
    <property type="entry name" value="Peptidase_S9"/>
    <property type="match status" value="1"/>
</dbReference>
<dbReference type="EC" id="3.4.14.5" evidence="6"/>
<evidence type="ECO:0000256" key="17">
    <source>
        <dbReference type="SAM" id="SignalP"/>
    </source>
</evidence>
<evidence type="ECO:0000256" key="15">
    <source>
        <dbReference type="ARBA" id="ARBA00023180"/>
    </source>
</evidence>
<comment type="caution">
    <text evidence="20">The sequence shown here is derived from an EMBL/GenBank/DDBJ whole genome shotgun (WGS) entry which is preliminary data.</text>
</comment>
<reference evidence="20 21" key="1">
    <citation type="journal article" date="2014" name="Proc. Natl. Acad. Sci. U.S.A.">
        <title>Trajectory and genomic determinants of fungal-pathogen speciation and host adaptation.</title>
        <authorList>
            <person name="Hu X."/>
            <person name="Xiao G."/>
            <person name="Zheng P."/>
            <person name="Shang Y."/>
            <person name="Su Y."/>
            <person name="Zhang X."/>
            <person name="Liu X."/>
            <person name="Zhan S."/>
            <person name="St Leger R.J."/>
            <person name="Wang C."/>
        </authorList>
    </citation>
    <scope>NUCLEOTIDE SEQUENCE [LARGE SCALE GENOMIC DNA]</scope>
    <source>
        <strain evidence="20 21">ARSEF 549</strain>
    </source>
</reference>
<dbReference type="OrthoDB" id="16520at2759"/>
<keyword evidence="15" id="KW-0325">Glycoprotein</keyword>
<dbReference type="AlphaFoldDB" id="A0A0B4FFC4"/>
<evidence type="ECO:0000313" key="21">
    <source>
        <dbReference type="Proteomes" id="UP000031186"/>
    </source>
</evidence>
<keyword evidence="14" id="KW-0720">Serine protease</keyword>
<evidence type="ECO:0000256" key="13">
    <source>
        <dbReference type="ARBA" id="ARBA00022801"/>
    </source>
</evidence>
<feature type="non-terminal residue" evidence="20">
    <location>
        <position position="1"/>
    </location>
</feature>
<evidence type="ECO:0000256" key="12">
    <source>
        <dbReference type="ARBA" id="ARBA00022729"/>
    </source>
</evidence>
<gene>
    <name evidence="20" type="ORF">MAN_06700</name>
</gene>
<dbReference type="GO" id="GO:0008236">
    <property type="term" value="F:serine-type peptidase activity"/>
    <property type="evidence" value="ECO:0007669"/>
    <property type="project" value="UniProtKB-KW"/>
</dbReference>
<dbReference type="MEROPS" id="S09.008"/>
<keyword evidence="21" id="KW-1185">Reference proteome</keyword>
<evidence type="ECO:0000256" key="6">
    <source>
        <dbReference type="ARBA" id="ARBA00012062"/>
    </source>
</evidence>
<protein>
    <recommendedName>
        <fullName evidence="7">Probable dipeptidyl-aminopeptidase B</fullName>
        <ecNumber evidence="6">3.4.14.5</ecNumber>
    </recommendedName>
    <alternativeName>
        <fullName evidence="16">Dipeptidyl peptidase IV</fullName>
    </alternativeName>
</protein>
<dbReference type="FunFam" id="3.40.50.1820:FF:000003">
    <property type="entry name" value="Dipeptidyl peptidase 4"/>
    <property type="match status" value="1"/>
</dbReference>
<evidence type="ECO:0000256" key="14">
    <source>
        <dbReference type="ARBA" id="ARBA00022825"/>
    </source>
</evidence>
<dbReference type="InterPro" id="IPR050278">
    <property type="entry name" value="Serine_Prot_S9B/DPPIV"/>
</dbReference>
<feature type="chain" id="PRO_5002087267" description="Probable dipeptidyl-aminopeptidase B" evidence="17">
    <location>
        <begin position="23"/>
        <end position="790"/>
    </location>
</feature>